<name>C9SVT7_VERA1</name>
<protein>
    <submittedName>
        <fullName evidence="2">Uncharacterized protein</fullName>
    </submittedName>
</protein>
<dbReference type="GeneID" id="9528224"/>
<organism evidence="3">
    <name type="scientific">Verticillium alfalfae (strain VaMs.102 / ATCC MYA-4576 / FGSC 10136)</name>
    <name type="common">Verticillium wilt of alfalfa</name>
    <name type="synonym">Verticillium albo-atrum</name>
    <dbReference type="NCBI Taxonomy" id="526221"/>
    <lineage>
        <taxon>Eukaryota</taxon>
        <taxon>Fungi</taxon>
        <taxon>Dikarya</taxon>
        <taxon>Ascomycota</taxon>
        <taxon>Pezizomycotina</taxon>
        <taxon>Sordariomycetes</taxon>
        <taxon>Hypocreomycetidae</taxon>
        <taxon>Glomerellales</taxon>
        <taxon>Plectosphaerellaceae</taxon>
        <taxon>Verticillium</taxon>
    </lineage>
</organism>
<evidence type="ECO:0000313" key="3">
    <source>
        <dbReference type="Proteomes" id="UP000008698"/>
    </source>
</evidence>
<gene>
    <name evidence="2" type="ORF">VDBG_09012</name>
</gene>
<dbReference type="EMBL" id="DS985227">
    <property type="protein sequence ID" value="EEY22902.1"/>
    <property type="molecule type" value="Genomic_DNA"/>
</dbReference>
<sequence length="57" mass="6462">MGKLGYNEQKQQEIPEGRGKSFQWASSRPQTTLPMLNSILFEPTMQLGLSFSLMVET</sequence>
<dbReference type="Proteomes" id="UP000008698">
    <property type="component" value="Unassembled WGS sequence"/>
</dbReference>
<dbReference type="RefSeq" id="XP_003000517.1">
    <property type="nucleotide sequence ID" value="XM_003000471.1"/>
</dbReference>
<reference evidence="3" key="1">
    <citation type="journal article" date="2011" name="PLoS Pathog.">
        <title>Comparative genomics yields insights into niche adaptation of plant vascular wilt pathogens.</title>
        <authorList>
            <person name="Klosterman S.J."/>
            <person name="Subbarao K.V."/>
            <person name="Kang S."/>
            <person name="Veronese P."/>
            <person name="Gold S.E."/>
            <person name="Thomma B.P.H.J."/>
            <person name="Chen Z."/>
            <person name="Henrissat B."/>
            <person name="Lee Y.-H."/>
            <person name="Park J."/>
            <person name="Garcia-Pedrajas M.D."/>
            <person name="Barbara D.J."/>
            <person name="Anchieta A."/>
            <person name="de Jonge R."/>
            <person name="Santhanam P."/>
            <person name="Maruthachalam K."/>
            <person name="Atallah Z."/>
            <person name="Amyotte S.G."/>
            <person name="Paz Z."/>
            <person name="Inderbitzin P."/>
            <person name="Hayes R.J."/>
            <person name="Heiman D.I."/>
            <person name="Young S."/>
            <person name="Zeng Q."/>
            <person name="Engels R."/>
            <person name="Galagan J."/>
            <person name="Cuomo C.A."/>
            <person name="Dobinson K.F."/>
            <person name="Ma L.-J."/>
        </authorList>
    </citation>
    <scope>NUCLEOTIDE SEQUENCE [LARGE SCALE GENOMIC DNA]</scope>
    <source>
        <strain evidence="3">VaMs.102 / ATCC MYA-4576 / FGSC 10136</strain>
    </source>
</reference>
<evidence type="ECO:0000256" key="1">
    <source>
        <dbReference type="SAM" id="MobiDB-lite"/>
    </source>
</evidence>
<dbReference type="AlphaFoldDB" id="C9SVT7"/>
<dbReference type="KEGG" id="val:VDBG_09012"/>
<proteinExistence type="predicted"/>
<feature type="compositionally biased region" description="Basic and acidic residues" evidence="1">
    <location>
        <begin position="10"/>
        <end position="19"/>
    </location>
</feature>
<evidence type="ECO:0000313" key="2">
    <source>
        <dbReference type="EMBL" id="EEY22902.1"/>
    </source>
</evidence>
<dbReference type="HOGENOM" id="CLU_2998217_0_0_1"/>
<accession>C9SVT7</accession>
<feature type="region of interest" description="Disordered" evidence="1">
    <location>
        <begin position="1"/>
        <end position="24"/>
    </location>
</feature>
<keyword evidence="3" id="KW-1185">Reference proteome</keyword>